<gene>
    <name evidence="7" type="ORF">QR680_003071</name>
</gene>
<comment type="caution">
    <text evidence="1">Lacks conserved residue(s) required for the propagation of feature annotation.</text>
</comment>
<evidence type="ECO:0000256" key="4">
    <source>
        <dbReference type="SAM" id="Phobius"/>
    </source>
</evidence>
<feature type="region of interest" description="Disordered" evidence="3">
    <location>
        <begin position="287"/>
        <end position="311"/>
    </location>
</feature>
<keyword evidence="8" id="KW-1185">Reference proteome</keyword>
<feature type="disulfide bond" evidence="1">
    <location>
        <begin position="139"/>
        <end position="149"/>
    </location>
</feature>
<evidence type="ECO:0000313" key="8">
    <source>
        <dbReference type="Proteomes" id="UP001175271"/>
    </source>
</evidence>
<comment type="caution">
    <text evidence="7">The sequence shown here is derived from an EMBL/GenBank/DDBJ whole genome shotgun (WGS) entry which is preliminary data.</text>
</comment>
<dbReference type="EMBL" id="JAUCMV010000005">
    <property type="protein sequence ID" value="KAK0399487.1"/>
    <property type="molecule type" value="Genomic_DNA"/>
</dbReference>
<feature type="transmembrane region" description="Helical" evidence="4">
    <location>
        <begin position="187"/>
        <end position="209"/>
    </location>
</feature>
<dbReference type="PROSITE" id="PS00022">
    <property type="entry name" value="EGF_1"/>
    <property type="match status" value="1"/>
</dbReference>
<evidence type="ECO:0000256" key="2">
    <source>
        <dbReference type="SAM" id="Coils"/>
    </source>
</evidence>
<name>A0AA39H599_9BILA</name>
<evidence type="ECO:0000256" key="5">
    <source>
        <dbReference type="SAM" id="SignalP"/>
    </source>
</evidence>
<dbReference type="AlphaFoldDB" id="A0AA39H599"/>
<dbReference type="Gene3D" id="2.10.25.10">
    <property type="entry name" value="Laminin"/>
    <property type="match status" value="1"/>
</dbReference>
<dbReference type="SUPFAM" id="SSF57196">
    <property type="entry name" value="EGF/Laminin"/>
    <property type="match status" value="1"/>
</dbReference>
<dbReference type="Proteomes" id="UP001175271">
    <property type="component" value="Unassembled WGS sequence"/>
</dbReference>
<feature type="chain" id="PRO_5041235140" description="EGF-like domain-containing protein" evidence="5">
    <location>
        <begin position="20"/>
        <end position="595"/>
    </location>
</feature>
<reference evidence="7" key="1">
    <citation type="submission" date="2023-06" db="EMBL/GenBank/DDBJ databases">
        <title>Genomic analysis of the entomopathogenic nematode Steinernema hermaphroditum.</title>
        <authorList>
            <person name="Schwarz E.M."/>
            <person name="Heppert J.K."/>
            <person name="Baniya A."/>
            <person name="Schwartz H.T."/>
            <person name="Tan C.-H."/>
            <person name="Antoshechkin I."/>
            <person name="Sternberg P.W."/>
            <person name="Goodrich-Blair H."/>
            <person name="Dillman A.R."/>
        </authorList>
    </citation>
    <scope>NUCLEOTIDE SEQUENCE</scope>
    <source>
        <strain evidence="7">PS9179</strain>
        <tissue evidence="7">Whole animal</tissue>
    </source>
</reference>
<dbReference type="PROSITE" id="PS50026">
    <property type="entry name" value="EGF_3"/>
    <property type="match status" value="1"/>
</dbReference>
<proteinExistence type="predicted"/>
<dbReference type="InterPro" id="IPR000742">
    <property type="entry name" value="EGF"/>
</dbReference>
<keyword evidence="4" id="KW-0812">Transmembrane</keyword>
<keyword evidence="4" id="KW-0472">Membrane</keyword>
<evidence type="ECO:0000256" key="3">
    <source>
        <dbReference type="SAM" id="MobiDB-lite"/>
    </source>
</evidence>
<organism evidence="7 8">
    <name type="scientific">Steinernema hermaphroditum</name>
    <dbReference type="NCBI Taxonomy" id="289476"/>
    <lineage>
        <taxon>Eukaryota</taxon>
        <taxon>Metazoa</taxon>
        <taxon>Ecdysozoa</taxon>
        <taxon>Nematoda</taxon>
        <taxon>Chromadorea</taxon>
        <taxon>Rhabditida</taxon>
        <taxon>Tylenchina</taxon>
        <taxon>Panagrolaimomorpha</taxon>
        <taxon>Strongyloidoidea</taxon>
        <taxon>Steinernematidae</taxon>
        <taxon>Steinernema</taxon>
    </lineage>
</organism>
<feature type="coiled-coil region" evidence="2">
    <location>
        <begin position="223"/>
        <end position="250"/>
    </location>
</feature>
<keyword evidence="5" id="KW-0732">Signal</keyword>
<dbReference type="PANTHER" id="PTHR34311">
    <property type="entry name" value="PROTEIN CBG21698-RELATED"/>
    <property type="match status" value="1"/>
</dbReference>
<feature type="domain" description="EGF-like" evidence="6">
    <location>
        <begin position="135"/>
        <end position="171"/>
    </location>
</feature>
<evidence type="ECO:0000256" key="1">
    <source>
        <dbReference type="PROSITE-ProRule" id="PRU00076"/>
    </source>
</evidence>
<keyword evidence="1" id="KW-0245">EGF-like domain</keyword>
<dbReference type="CDD" id="cd00054">
    <property type="entry name" value="EGF_CA"/>
    <property type="match status" value="1"/>
</dbReference>
<dbReference type="PROSITE" id="PS01186">
    <property type="entry name" value="EGF_2"/>
    <property type="match status" value="1"/>
</dbReference>
<feature type="signal peptide" evidence="5">
    <location>
        <begin position="1"/>
        <end position="19"/>
    </location>
</feature>
<feature type="disulfide bond" evidence="1">
    <location>
        <begin position="161"/>
        <end position="170"/>
    </location>
</feature>
<sequence>MKCLIWVVLLITCVASGPARRSVPSEEDAIPKYEIELDPDIKYGNLKVCVHINETVELRCMADAEHFDLQTLAFSGPKNNALHKMKKSMGGARLSLTIDHFKKATNRGQYECSAKTKKGTFTSRLFLVEYSELVVAERCEMMCFNGGTCLKDTTGADRCMCAIGWSGKNCGDPDVADHVVQGLPNKWFSLIVFLLAITIGSIIVVPLLVHKICRSDSAKKRTIAEQTSQLEKHSIEISNTKKEIERQKSLIEGQSETMKSCHTLMRQKKVSIPDDLLKRMSVSMQLSVPEGDPKTENSNHLLNGKAKPQYNGSLKKNSDELVPLTKFVPLLLSLLAILSCTTLKVSKSSSKPGKLSLVCMEIIKVAFNNELGILSNADWNSPQQLLYDINKKYKQGLDQGLLPLCTARTHLYQCLGTSYDVCMDRLGFVREGKTLANATMYTQIFKQLAFECTGGSIQSTQHWDCIESVRLSSTYSASVQTCTNQFNDAIAKSHGNQTVFCKEAGVLAMCLALNFQIPCGRDTAWWECERVRAAFQVDGYCPQLSCVHSAVPHIDGHHSYGSRAELVMKEFGTESAAARIYREVVDNAYAKLKRK</sequence>
<keyword evidence="4" id="KW-1133">Transmembrane helix</keyword>
<keyword evidence="2" id="KW-0175">Coiled coil</keyword>
<accession>A0AA39H599</accession>
<evidence type="ECO:0000313" key="7">
    <source>
        <dbReference type="EMBL" id="KAK0399487.1"/>
    </source>
</evidence>
<dbReference type="PANTHER" id="PTHR34311:SF3">
    <property type="entry name" value="DUF19 DOMAIN-CONTAINING PROTEIN"/>
    <property type="match status" value="1"/>
</dbReference>
<protein>
    <recommendedName>
        <fullName evidence="6">EGF-like domain-containing protein</fullName>
    </recommendedName>
</protein>
<evidence type="ECO:0000259" key="6">
    <source>
        <dbReference type="PROSITE" id="PS50026"/>
    </source>
</evidence>
<keyword evidence="1" id="KW-1015">Disulfide bond</keyword>